<evidence type="ECO:0000313" key="20">
    <source>
        <dbReference type="EMBL" id="AGF46958.1"/>
    </source>
</evidence>
<dbReference type="GO" id="GO:0006261">
    <property type="term" value="P:DNA-templated DNA replication"/>
    <property type="evidence" value="ECO:0007669"/>
    <property type="project" value="UniProtKB-UniRule"/>
</dbReference>
<keyword evidence="14 17" id="KW-0234">DNA repair</keyword>
<dbReference type="InterPro" id="IPR036397">
    <property type="entry name" value="RNaseH_sf"/>
</dbReference>
<dbReference type="Gene3D" id="3.30.420.10">
    <property type="entry name" value="Ribonuclease H-like superfamily/Ribonuclease H"/>
    <property type="match status" value="1"/>
</dbReference>
<comment type="catalytic activity">
    <reaction evidence="15 17">
        <text>DNA(n) + a 2'-deoxyribonucleoside 5'-triphosphate = DNA(n+1) + diphosphate</text>
        <dbReference type="Rhea" id="RHEA:22508"/>
        <dbReference type="Rhea" id="RHEA-COMP:17339"/>
        <dbReference type="Rhea" id="RHEA-COMP:17340"/>
        <dbReference type="ChEBI" id="CHEBI:33019"/>
        <dbReference type="ChEBI" id="CHEBI:61560"/>
        <dbReference type="ChEBI" id="CHEBI:173112"/>
        <dbReference type="EC" id="2.7.7.7"/>
    </reaction>
</comment>
<dbReference type="NCBIfam" id="TIGR00593">
    <property type="entry name" value="pola"/>
    <property type="match status" value="1"/>
</dbReference>
<organism evidence="20 21">
    <name type="scientific">Candidatus Kinetoplastidibacterium desouzai TCC079E</name>
    <dbReference type="NCBI Taxonomy" id="1208919"/>
    <lineage>
        <taxon>Bacteria</taxon>
        <taxon>Pseudomonadati</taxon>
        <taxon>Pseudomonadota</taxon>
        <taxon>Betaproteobacteria</taxon>
        <taxon>Candidatus Kinetoplastidibacterium</taxon>
    </lineage>
</organism>
<keyword evidence="5 17" id="KW-0808">Transferase</keyword>
<dbReference type="Pfam" id="PF00476">
    <property type="entry name" value="DNA_pol_A"/>
    <property type="match status" value="1"/>
</dbReference>
<dbReference type="PATRIC" id="fig|1208919.3.peg.395"/>
<dbReference type="CDD" id="cd09859">
    <property type="entry name" value="PIN_53EXO"/>
    <property type="match status" value="1"/>
</dbReference>
<dbReference type="Gene3D" id="3.30.70.370">
    <property type="match status" value="1"/>
</dbReference>
<dbReference type="SUPFAM" id="SSF47807">
    <property type="entry name" value="5' to 3' exonuclease, C-terminal subdomain"/>
    <property type="match status" value="1"/>
</dbReference>
<evidence type="ECO:0000259" key="18">
    <source>
        <dbReference type="SMART" id="SM00475"/>
    </source>
</evidence>
<dbReference type="GO" id="GO:0008409">
    <property type="term" value="F:5'-3' exonuclease activity"/>
    <property type="evidence" value="ECO:0007669"/>
    <property type="project" value="UniProtKB-UniRule"/>
</dbReference>
<dbReference type="Gene3D" id="3.40.50.1010">
    <property type="entry name" value="5'-nuclease"/>
    <property type="match status" value="1"/>
</dbReference>
<keyword evidence="11 17" id="KW-0269">Exonuclease</keyword>
<evidence type="ECO:0000256" key="8">
    <source>
        <dbReference type="ARBA" id="ARBA00022722"/>
    </source>
</evidence>
<dbReference type="PROSITE" id="PS00447">
    <property type="entry name" value="DNA_POLYMERASE_A"/>
    <property type="match status" value="1"/>
</dbReference>
<evidence type="ECO:0000256" key="1">
    <source>
        <dbReference type="ARBA" id="ARBA00007705"/>
    </source>
</evidence>
<dbReference type="EMBL" id="CP003803">
    <property type="protein sequence ID" value="AGF46958.1"/>
    <property type="molecule type" value="Genomic_DNA"/>
</dbReference>
<dbReference type="GO" id="GO:0003677">
    <property type="term" value="F:DNA binding"/>
    <property type="evidence" value="ECO:0007669"/>
    <property type="project" value="UniProtKB-UniRule"/>
</dbReference>
<evidence type="ECO:0000256" key="16">
    <source>
        <dbReference type="NCBIfam" id="TIGR00593"/>
    </source>
</evidence>
<dbReference type="GO" id="GO:0006302">
    <property type="term" value="P:double-strand break repair"/>
    <property type="evidence" value="ECO:0007669"/>
    <property type="project" value="TreeGrafter"/>
</dbReference>
<dbReference type="SMART" id="SM00475">
    <property type="entry name" value="53EXOc"/>
    <property type="match status" value="1"/>
</dbReference>
<evidence type="ECO:0000256" key="11">
    <source>
        <dbReference type="ARBA" id="ARBA00022839"/>
    </source>
</evidence>
<evidence type="ECO:0000256" key="3">
    <source>
        <dbReference type="ARBA" id="ARBA00012417"/>
    </source>
</evidence>
<dbReference type="GO" id="GO:0003887">
    <property type="term" value="F:DNA-directed DNA polymerase activity"/>
    <property type="evidence" value="ECO:0007669"/>
    <property type="project" value="UniProtKB-UniRule"/>
</dbReference>
<evidence type="ECO:0000256" key="13">
    <source>
        <dbReference type="ARBA" id="ARBA00023125"/>
    </source>
</evidence>
<keyword evidence="21" id="KW-1185">Reference proteome</keyword>
<dbReference type="InterPro" id="IPR020046">
    <property type="entry name" value="5-3_exonucl_a-hlix_arch_N"/>
</dbReference>
<evidence type="ECO:0000256" key="2">
    <source>
        <dbReference type="ARBA" id="ARBA00011541"/>
    </source>
</evidence>
<keyword evidence="7 17" id="KW-0235">DNA replication</keyword>
<evidence type="ECO:0000256" key="5">
    <source>
        <dbReference type="ARBA" id="ARBA00022679"/>
    </source>
</evidence>
<dbReference type="InterPro" id="IPR002421">
    <property type="entry name" value="5-3_exonuclease"/>
</dbReference>
<evidence type="ECO:0000256" key="17">
    <source>
        <dbReference type="RuleBase" id="RU004460"/>
    </source>
</evidence>
<dbReference type="InterPro" id="IPR029060">
    <property type="entry name" value="PIN-like_dom_sf"/>
</dbReference>
<dbReference type="InterPro" id="IPR002298">
    <property type="entry name" value="DNA_polymerase_A"/>
</dbReference>
<dbReference type="InterPro" id="IPR054690">
    <property type="entry name" value="DNA_polI_exonuclease"/>
</dbReference>
<gene>
    <name evidence="17" type="primary">polA</name>
    <name evidence="20" type="ORF">CDSE_0674</name>
</gene>
<dbReference type="eggNOG" id="COG0258">
    <property type="taxonomic scope" value="Bacteria"/>
</dbReference>
<comment type="function">
    <text evidence="17">In addition to polymerase activity, this DNA polymerase exhibits 5'-3' exonuclease activity.</text>
</comment>
<dbReference type="CDD" id="cd08637">
    <property type="entry name" value="DNA_pol_A_pol_I_C"/>
    <property type="match status" value="1"/>
</dbReference>
<dbReference type="PRINTS" id="PR00868">
    <property type="entry name" value="DNAPOLI"/>
</dbReference>
<keyword evidence="10 17" id="KW-0378">Hydrolase</keyword>
<dbReference type="KEGG" id="kde:CDSE_0674"/>
<dbReference type="SMART" id="SM00482">
    <property type="entry name" value="POLAc"/>
    <property type="match status" value="1"/>
</dbReference>
<dbReference type="InterPro" id="IPR020045">
    <property type="entry name" value="DNA_polI_H3TH"/>
</dbReference>
<dbReference type="FunFam" id="1.20.1060.10:FF:000001">
    <property type="entry name" value="DNA polymerase I"/>
    <property type="match status" value="1"/>
</dbReference>
<dbReference type="Pfam" id="PF01367">
    <property type="entry name" value="5_3_exonuc"/>
    <property type="match status" value="1"/>
</dbReference>
<keyword evidence="9 17" id="KW-0227">DNA damage</keyword>
<dbReference type="InterPro" id="IPR036279">
    <property type="entry name" value="5-3_exonuclease_C_sf"/>
</dbReference>
<evidence type="ECO:0000256" key="14">
    <source>
        <dbReference type="ARBA" id="ARBA00023204"/>
    </source>
</evidence>
<dbReference type="EC" id="2.7.7.7" evidence="3 16"/>
<dbReference type="HOGENOM" id="CLU_004675_0_0_4"/>
<keyword evidence="12 17" id="KW-0239">DNA-directed DNA polymerase</keyword>
<dbReference type="FunFam" id="3.40.50.1010:FF:000001">
    <property type="entry name" value="DNA polymerase I"/>
    <property type="match status" value="1"/>
</dbReference>
<dbReference type="Pfam" id="PF02739">
    <property type="entry name" value="5_3_exonuc_N"/>
    <property type="match status" value="1"/>
</dbReference>
<keyword evidence="8" id="KW-0540">Nuclease</keyword>
<evidence type="ECO:0000256" key="4">
    <source>
        <dbReference type="ARBA" id="ARBA00020311"/>
    </source>
</evidence>
<evidence type="ECO:0000256" key="6">
    <source>
        <dbReference type="ARBA" id="ARBA00022695"/>
    </source>
</evidence>
<accession>M1L2I2</accession>
<name>M1L2I2_9PROT</name>
<comment type="subunit">
    <text evidence="2">Single-chain monomer with multiple functions.</text>
</comment>
<protein>
    <recommendedName>
        <fullName evidence="4 16">DNA polymerase I</fullName>
        <ecNumber evidence="3 16">2.7.7.7</ecNumber>
    </recommendedName>
</protein>
<comment type="similarity">
    <text evidence="1 17">Belongs to the DNA polymerase type-A family.</text>
</comment>
<sequence length="899" mass="101945">MMDESLLLVDGSSYLYRAFYALPDLRNSKGEPTGAIYGVISMLRKLIMEYDPKYFVCVFDAPGKTFRNDISSDYKSNRPSMPEELVFQIDKIHQIINALGLFVLSVNGVEADDVIGTIAKTASKLDNLQVIISTGDKDLAQLVNSKIRIINTMNGEILDNAGVLKKFGVNPALIVDYLMLVGDSVDNIPGVPKIGPKTAIKLLNEFGNIDNIILSADKIKGIVGANLIKFIPNFTITKELLTIKCDCILSSYFEKIEDFSRKPLNINLLKDLYLNLGFSSWLNDLNKIDIKPQTKMVDKELNLCLNFCLVNNANSFKDFFMKLEKSELTIIDTYIIKSIFLSSIRLMALSFLIDDITYYIPFYNLELNSITRVEILSILKPWLENNNKFKILYDAKTSLHVFSILNIDLNGIKDDVMLEAYVLDSHNNLDLYKLVDKFLCCDYLSHDDVFGRGQKTKNIESISNEIISKYFSQRINFIKKLHFLLRPLLAKEINLEYIYDLEKVISRNLKLIEANGVKIDKSDLENQSSFLEGKILELEREIYILAETEFNINSPKQLGDVLFKLMNLPIIRKTSSGLPSTDESVLSKLSQKYKLPKLVLDYRALSKLKSTYTDKLPRMVDPKTNRVHTTYSQVGVITGRLSSFDPNLQNIPVRTEIGRLIRKAFIPERDCLFVSADYSQIELRIMAHFSQDDNLQTSFKNGIDVHLSTASEIFGLPIDIISDDQRRTAKMINFGLIYGMGVFGLASNLNIDNLSAQNYINKYFARYPGVLNYINSVKSNVRELGYVETIFGRRLYLPTASKKSFNKQAIDRLAINAPIQGTAADLIKKAMVSVQEWLNFKNLKSKIVMQVHDELILEVPQVELTIIIDNISNLMCNVIDLNIPLVVDIGVGNNWSEAH</sequence>
<evidence type="ECO:0000256" key="10">
    <source>
        <dbReference type="ARBA" id="ARBA00022801"/>
    </source>
</evidence>
<dbReference type="NCBIfam" id="NF004397">
    <property type="entry name" value="PRK05755.1"/>
    <property type="match status" value="1"/>
</dbReference>
<evidence type="ECO:0000259" key="19">
    <source>
        <dbReference type="SMART" id="SM00482"/>
    </source>
</evidence>
<dbReference type="PANTHER" id="PTHR10133:SF27">
    <property type="entry name" value="DNA POLYMERASE NU"/>
    <property type="match status" value="1"/>
</dbReference>
<dbReference type="SUPFAM" id="SSF88723">
    <property type="entry name" value="PIN domain-like"/>
    <property type="match status" value="1"/>
</dbReference>
<dbReference type="CDD" id="cd09898">
    <property type="entry name" value="H3TH_53EXO"/>
    <property type="match status" value="1"/>
</dbReference>
<proteinExistence type="inferred from homology"/>
<evidence type="ECO:0000256" key="12">
    <source>
        <dbReference type="ARBA" id="ARBA00022932"/>
    </source>
</evidence>
<evidence type="ECO:0000256" key="7">
    <source>
        <dbReference type="ARBA" id="ARBA00022705"/>
    </source>
</evidence>
<dbReference type="Pfam" id="PF22619">
    <property type="entry name" value="DNA_polI_exo1"/>
    <property type="match status" value="1"/>
</dbReference>
<dbReference type="InterPro" id="IPR001098">
    <property type="entry name" value="DNA-dir_DNA_pol_A_palm_dom"/>
</dbReference>
<dbReference type="PANTHER" id="PTHR10133">
    <property type="entry name" value="DNA POLYMERASE I"/>
    <property type="match status" value="1"/>
</dbReference>
<dbReference type="Gene3D" id="1.20.1060.10">
    <property type="entry name" value="Taq DNA Polymerase, Chain T, domain 4"/>
    <property type="match status" value="1"/>
</dbReference>
<evidence type="ECO:0000313" key="21">
    <source>
        <dbReference type="Proteomes" id="UP000011547"/>
    </source>
</evidence>
<dbReference type="InterPro" id="IPR008918">
    <property type="entry name" value="HhH2"/>
</dbReference>
<dbReference type="InterPro" id="IPR019760">
    <property type="entry name" value="DNA-dir_DNA_pol_A_CS"/>
</dbReference>
<dbReference type="InterPro" id="IPR012337">
    <property type="entry name" value="RNaseH-like_sf"/>
</dbReference>
<evidence type="ECO:0000256" key="15">
    <source>
        <dbReference type="ARBA" id="ARBA00049244"/>
    </source>
</evidence>
<dbReference type="eggNOG" id="COG0749">
    <property type="taxonomic scope" value="Bacteria"/>
</dbReference>
<keyword evidence="6 17" id="KW-0548">Nucleotidyltransferase</keyword>
<dbReference type="SUPFAM" id="SSF53098">
    <property type="entry name" value="Ribonuclease H-like"/>
    <property type="match status" value="1"/>
</dbReference>
<reference evidence="20 21" key="1">
    <citation type="journal article" date="2013" name="Genome Biol. Evol.">
        <title>Genome evolution and phylogenomic analysis of candidatus kinetoplastibacterium, the betaproteobacterial endosymbionts of strigomonas and angomonas.</title>
        <authorList>
            <person name="Alves J.M."/>
            <person name="Serrano M.G."/>
            <person name="Maia da Silva F."/>
            <person name="Voegtly L.J."/>
            <person name="Matveyev A.V."/>
            <person name="Teixeira M.M."/>
            <person name="Camargo E.P."/>
            <person name="Buck G.A."/>
        </authorList>
    </citation>
    <scope>NUCLEOTIDE SEQUENCE [LARGE SCALE GENOMIC DNA]</scope>
    <source>
        <strain evidence="20 21">TCC079E</strain>
    </source>
</reference>
<keyword evidence="13 17" id="KW-0238">DNA-binding</keyword>
<dbReference type="SMART" id="SM00279">
    <property type="entry name" value="HhH2"/>
    <property type="match status" value="1"/>
</dbReference>
<dbReference type="InterPro" id="IPR043502">
    <property type="entry name" value="DNA/RNA_pol_sf"/>
</dbReference>
<dbReference type="AlphaFoldDB" id="M1L2I2"/>
<feature type="domain" description="5'-3' exonuclease" evidence="18">
    <location>
        <begin position="2"/>
        <end position="262"/>
    </location>
</feature>
<dbReference type="FunFam" id="1.10.150.20:FF:000003">
    <property type="entry name" value="DNA polymerase I"/>
    <property type="match status" value="1"/>
</dbReference>
<dbReference type="SUPFAM" id="SSF56672">
    <property type="entry name" value="DNA/RNA polymerases"/>
    <property type="match status" value="1"/>
</dbReference>
<dbReference type="FunFam" id="1.10.150.20:FF:000002">
    <property type="entry name" value="DNA polymerase I"/>
    <property type="match status" value="1"/>
</dbReference>
<dbReference type="CDD" id="cd06140">
    <property type="entry name" value="DNA_polA_I_Bacillus_like_exo"/>
    <property type="match status" value="1"/>
</dbReference>
<feature type="domain" description="DNA-directed DNA polymerase family A palm" evidence="19">
    <location>
        <begin position="658"/>
        <end position="863"/>
    </location>
</feature>
<dbReference type="Gene3D" id="1.10.150.20">
    <property type="entry name" value="5' to 3' exonuclease, C-terminal subdomain"/>
    <property type="match status" value="2"/>
</dbReference>
<dbReference type="STRING" id="1208919.CDSE_0674"/>
<evidence type="ECO:0000256" key="9">
    <source>
        <dbReference type="ARBA" id="ARBA00022763"/>
    </source>
</evidence>
<dbReference type="Proteomes" id="UP000011547">
    <property type="component" value="Chromosome"/>
</dbReference>
<dbReference type="InterPro" id="IPR018320">
    <property type="entry name" value="DNA_polymerase_1"/>
</dbReference>